<gene>
    <name evidence="2" type="ORF">J5227_07725</name>
</gene>
<dbReference type="Pfam" id="PF03167">
    <property type="entry name" value="UDG"/>
    <property type="match status" value="1"/>
</dbReference>
<organism evidence="2 3">
    <name type="scientific">Bacillus subtilis</name>
    <dbReference type="NCBI Taxonomy" id="1423"/>
    <lineage>
        <taxon>Bacteria</taxon>
        <taxon>Bacillati</taxon>
        <taxon>Bacillota</taxon>
        <taxon>Bacilli</taxon>
        <taxon>Bacillales</taxon>
        <taxon>Bacillaceae</taxon>
        <taxon>Bacillus</taxon>
    </lineage>
</organism>
<dbReference type="InterPro" id="IPR005122">
    <property type="entry name" value="Uracil-DNA_glycosylase-like"/>
</dbReference>
<dbReference type="SUPFAM" id="SSF52141">
    <property type="entry name" value="Uracil-DNA glycosylase-like"/>
    <property type="match status" value="1"/>
</dbReference>
<evidence type="ECO:0000313" key="2">
    <source>
        <dbReference type="EMBL" id="MBO3794197.1"/>
    </source>
</evidence>
<name>A0A8I1WGC1_BACIU</name>
<sequence length="208" mass="23810">MTTSESNSLPFEVNDGFKSAFEPGFYDQILTHDLFEKQVMPFEIKTSIHNCFACDNKKFIKPLELGNFDASVMVIGEVPSDVDFKTPEGQLLVKTLTWANYSLEDVYFTSLCKCETTATPERCYTHLLSEILCVRPAIIISLGYDVGKLFDPNINMAGYTTNLLDKFEMITTYRTIFTMTDKNLYEEYCNHIMFAKHKVDNKLQGVHD</sequence>
<dbReference type="InterPro" id="IPR036895">
    <property type="entry name" value="Uracil-DNA_glycosylase-like_sf"/>
</dbReference>
<protein>
    <recommendedName>
        <fullName evidence="1">Uracil-DNA glycosylase-like domain-containing protein</fullName>
    </recommendedName>
</protein>
<dbReference type="RefSeq" id="WP_163190096.1">
    <property type="nucleotide sequence ID" value="NZ_JAGFPW010000005.1"/>
</dbReference>
<reference evidence="2" key="1">
    <citation type="submission" date="2021-03" db="EMBL/GenBank/DDBJ databases">
        <title>Isolation of Bacillus subtilis from fermented food sample.</title>
        <authorList>
            <person name="Lakshmanan V."/>
            <person name="Athira K."/>
            <person name="Rajagopal K."/>
        </authorList>
    </citation>
    <scope>NUCLEOTIDE SEQUENCE</scope>
    <source>
        <strain evidence="2">S1</strain>
    </source>
</reference>
<dbReference type="AlphaFoldDB" id="A0A8I1WGC1"/>
<accession>A0A8I1WGC1</accession>
<dbReference type="Gene3D" id="3.40.470.10">
    <property type="entry name" value="Uracil-DNA glycosylase-like domain"/>
    <property type="match status" value="1"/>
</dbReference>
<comment type="caution">
    <text evidence="2">The sequence shown here is derived from an EMBL/GenBank/DDBJ whole genome shotgun (WGS) entry which is preliminary data.</text>
</comment>
<evidence type="ECO:0000313" key="3">
    <source>
        <dbReference type="Proteomes" id="UP000665181"/>
    </source>
</evidence>
<evidence type="ECO:0000259" key="1">
    <source>
        <dbReference type="Pfam" id="PF03167"/>
    </source>
</evidence>
<feature type="domain" description="Uracil-DNA glycosylase-like" evidence="1">
    <location>
        <begin position="65"/>
        <end position="158"/>
    </location>
</feature>
<dbReference type="EMBL" id="JAGFPW010000005">
    <property type="protein sequence ID" value="MBO3794197.1"/>
    <property type="molecule type" value="Genomic_DNA"/>
</dbReference>
<dbReference type="Proteomes" id="UP000665181">
    <property type="component" value="Unassembled WGS sequence"/>
</dbReference>
<proteinExistence type="predicted"/>